<keyword evidence="5" id="KW-0539">Nucleus</keyword>
<feature type="compositionally biased region" description="Acidic residues" evidence="6">
    <location>
        <begin position="131"/>
        <end position="144"/>
    </location>
</feature>
<dbReference type="InterPro" id="IPR052035">
    <property type="entry name" value="ZnF_BED_domain_contain"/>
</dbReference>
<dbReference type="AlphaFoldDB" id="A0A8H5ARD7"/>
<evidence type="ECO:0000256" key="6">
    <source>
        <dbReference type="SAM" id="MobiDB-lite"/>
    </source>
</evidence>
<dbReference type="GO" id="GO:0008270">
    <property type="term" value="F:zinc ion binding"/>
    <property type="evidence" value="ECO:0007669"/>
    <property type="project" value="UniProtKB-KW"/>
</dbReference>
<dbReference type="PANTHER" id="PTHR46481:SF10">
    <property type="entry name" value="ZINC FINGER BED DOMAIN-CONTAINING PROTEIN 39"/>
    <property type="match status" value="1"/>
</dbReference>
<dbReference type="OrthoDB" id="3256444at2759"/>
<evidence type="ECO:0000256" key="4">
    <source>
        <dbReference type="ARBA" id="ARBA00022833"/>
    </source>
</evidence>
<comment type="subcellular location">
    <subcellularLocation>
        <location evidence="1">Nucleus</location>
    </subcellularLocation>
</comment>
<evidence type="ECO:0000256" key="2">
    <source>
        <dbReference type="ARBA" id="ARBA00022723"/>
    </source>
</evidence>
<protein>
    <recommendedName>
        <fullName evidence="9">BED-type domain-containing protein</fullName>
    </recommendedName>
</protein>
<dbReference type="SUPFAM" id="SSF53098">
    <property type="entry name" value="Ribonuclease H-like"/>
    <property type="match status" value="1"/>
</dbReference>
<evidence type="ECO:0008006" key="9">
    <source>
        <dbReference type="Google" id="ProtNLM"/>
    </source>
</evidence>
<comment type="caution">
    <text evidence="7">The sequence shown here is derived from an EMBL/GenBank/DDBJ whole genome shotgun (WGS) entry which is preliminary data.</text>
</comment>
<proteinExistence type="predicted"/>
<name>A0A8H5ARD7_9AGAR</name>
<feature type="region of interest" description="Disordered" evidence="6">
    <location>
        <begin position="1"/>
        <end position="152"/>
    </location>
</feature>
<dbReference type="Proteomes" id="UP000567179">
    <property type="component" value="Unassembled WGS sequence"/>
</dbReference>
<evidence type="ECO:0000313" key="8">
    <source>
        <dbReference type="Proteomes" id="UP000567179"/>
    </source>
</evidence>
<gene>
    <name evidence="7" type="ORF">D9619_012496</name>
</gene>
<evidence type="ECO:0000313" key="7">
    <source>
        <dbReference type="EMBL" id="KAF5309489.1"/>
    </source>
</evidence>
<sequence>MAVDEPPVREKRAHKASSRLGGDNEGDLELHSHRAAREEQNRKEKEKADREKEAATAEKAKGSSSKSVTTAAAIASSSASTTNKRKPVGVGEIRDSDEEVEEVPPPKKKKISRKASALSTPTENDAVVDANDNENNDDNSSSDDDDKKPTIQDKTKDITAFFDNPVTVGGKKKRRCKLCIKSGHHKDLVSEVSTLRRHLQSNHAGKYRKWCTENDFVSKLPHDVAQRKEDADKLRQSALDPHLRERTEPERVVKYSDDQFRQAAVEWLITTDQPIQALEHPAFKSMIAIAARATDGVKIPSGKATRKYIMEQFKKNLTDLRRRLSSDAVRGKVSLTCDAWQASNADAYLACTGHWIENVNGKWVLQSALLGFTQMNSAHDGVRLGRALYRIVVRLKIAHKIGWVTCDNASNNGTMLAHFATRLNASEARKGMKEWEWKAHYIRCLAHVINLATQALLAAYSKAKYYEPGTFEIDDDFGIPGVEGVWRDEIGLIRAIAVKVFFVIP</sequence>
<organism evidence="7 8">
    <name type="scientific">Psilocybe cf. subviscida</name>
    <dbReference type="NCBI Taxonomy" id="2480587"/>
    <lineage>
        <taxon>Eukaryota</taxon>
        <taxon>Fungi</taxon>
        <taxon>Dikarya</taxon>
        <taxon>Basidiomycota</taxon>
        <taxon>Agaricomycotina</taxon>
        <taxon>Agaricomycetes</taxon>
        <taxon>Agaricomycetidae</taxon>
        <taxon>Agaricales</taxon>
        <taxon>Agaricineae</taxon>
        <taxon>Strophariaceae</taxon>
        <taxon>Psilocybe</taxon>
    </lineage>
</organism>
<evidence type="ECO:0000256" key="1">
    <source>
        <dbReference type="ARBA" id="ARBA00004123"/>
    </source>
</evidence>
<evidence type="ECO:0000256" key="5">
    <source>
        <dbReference type="ARBA" id="ARBA00023242"/>
    </source>
</evidence>
<dbReference type="PANTHER" id="PTHR46481">
    <property type="entry name" value="ZINC FINGER BED DOMAIN-CONTAINING PROTEIN 4"/>
    <property type="match status" value="1"/>
</dbReference>
<feature type="compositionally biased region" description="Low complexity" evidence="6">
    <location>
        <begin position="62"/>
        <end position="82"/>
    </location>
</feature>
<feature type="compositionally biased region" description="Basic and acidic residues" evidence="6">
    <location>
        <begin position="1"/>
        <end position="10"/>
    </location>
</feature>
<dbReference type="GO" id="GO:0005634">
    <property type="term" value="C:nucleus"/>
    <property type="evidence" value="ECO:0007669"/>
    <property type="project" value="UniProtKB-SubCell"/>
</dbReference>
<accession>A0A8H5ARD7</accession>
<evidence type="ECO:0000256" key="3">
    <source>
        <dbReference type="ARBA" id="ARBA00022771"/>
    </source>
</evidence>
<dbReference type="EMBL" id="JAACJJ010000059">
    <property type="protein sequence ID" value="KAF5309489.1"/>
    <property type="molecule type" value="Genomic_DNA"/>
</dbReference>
<reference evidence="7 8" key="1">
    <citation type="journal article" date="2020" name="ISME J.">
        <title>Uncovering the hidden diversity of litter-decomposition mechanisms in mushroom-forming fungi.</title>
        <authorList>
            <person name="Floudas D."/>
            <person name="Bentzer J."/>
            <person name="Ahren D."/>
            <person name="Johansson T."/>
            <person name="Persson P."/>
            <person name="Tunlid A."/>
        </authorList>
    </citation>
    <scope>NUCLEOTIDE SEQUENCE [LARGE SCALE GENOMIC DNA]</scope>
    <source>
        <strain evidence="7 8">CBS 101986</strain>
    </source>
</reference>
<keyword evidence="4" id="KW-0862">Zinc</keyword>
<keyword evidence="3" id="KW-0863">Zinc-finger</keyword>
<feature type="compositionally biased region" description="Basic and acidic residues" evidence="6">
    <location>
        <begin position="28"/>
        <end position="61"/>
    </location>
</feature>
<dbReference type="InterPro" id="IPR012337">
    <property type="entry name" value="RNaseH-like_sf"/>
</dbReference>
<keyword evidence="2" id="KW-0479">Metal-binding</keyword>
<keyword evidence="8" id="KW-1185">Reference proteome</keyword>